<dbReference type="AlphaFoldDB" id="A0A9W8AQJ1"/>
<reference evidence="1" key="1">
    <citation type="submission" date="2022-07" db="EMBL/GenBank/DDBJ databases">
        <title>Phylogenomic reconstructions and comparative analyses of Kickxellomycotina fungi.</title>
        <authorList>
            <person name="Reynolds N.K."/>
            <person name="Stajich J.E."/>
            <person name="Barry K."/>
            <person name="Grigoriev I.V."/>
            <person name="Crous P."/>
            <person name="Smith M.E."/>
        </authorList>
    </citation>
    <scope>NUCLEOTIDE SEQUENCE</scope>
    <source>
        <strain evidence="1">RSA 1196</strain>
    </source>
</reference>
<dbReference type="EMBL" id="JANBPY010002195">
    <property type="protein sequence ID" value="KAJ1956087.1"/>
    <property type="molecule type" value="Genomic_DNA"/>
</dbReference>
<name>A0A9W8AQJ1_9FUNG</name>
<dbReference type="OrthoDB" id="5541237at2759"/>
<dbReference type="Gene3D" id="3.40.50.1820">
    <property type="entry name" value="alpha/beta hydrolase"/>
    <property type="match status" value="1"/>
</dbReference>
<gene>
    <name evidence="1" type="ORF">IWQ62_005388</name>
</gene>
<comment type="caution">
    <text evidence="1">The sequence shown here is derived from an EMBL/GenBank/DDBJ whole genome shotgun (WGS) entry which is preliminary data.</text>
</comment>
<dbReference type="SUPFAM" id="SSF53474">
    <property type="entry name" value="alpha/beta-Hydrolases"/>
    <property type="match status" value="1"/>
</dbReference>
<proteinExistence type="predicted"/>
<evidence type="ECO:0000313" key="1">
    <source>
        <dbReference type="EMBL" id="KAJ1956087.1"/>
    </source>
</evidence>
<dbReference type="InterPro" id="IPR029058">
    <property type="entry name" value="AB_hydrolase_fold"/>
</dbReference>
<keyword evidence="2" id="KW-1185">Reference proteome</keyword>
<dbReference type="Proteomes" id="UP001150925">
    <property type="component" value="Unassembled WGS sequence"/>
</dbReference>
<evidence type="ECO:0000313" key="2">
    <source>
        <dbReference type="Proteomes" id="UP001150925"/>
    </source>
</evidence>
<sequence length="383" mass="42902">MTLHQPRPTNQYQCHSKLSLRLSPSTPNSTVSIQYTFDSSNRFPHPFLSPRPRFTTAVDPKLRSLPCILILHDTWPGGFDVARWYAGGLSLAAMDATVQKVLTCSHPPATSHSSSLLAAASSLRSTYRPLPALPPLGLLGLSRPGFHRSSPLLDHTFASEASLLGRFLDLLCLNEVFLFAVGTGAQTALHLADQRPSIVQSLVLVDPILTRPSSPQLWGMRLQAELYHRQVWSTWLAYQQYAQASTSLPSRGFFHRHHAAELEPLEAAVISSAWYHEERRRRLDGLVHHQGVLFAQGQRRYPGIRSDILKLQHLPGHLEWSRMERPILCLDTQQPGLLRQEVPDQKELDSLFPNAKVASKKVQCECTKAQIQNVAKAAIEFFL</sequence>
<protein>
    <submittedName>
        <fullName evidence="1">Uncharacterized protein</fullName>
    </submittedName>
</protein>
<organism evidence="1 2">
    <name type="scientific">Dispira parvispora</name>
    <dbReference type="NCBI Taxonomy" id="1520584"/>
    <lineage>
        <taxon>Eukaryota</taxon>
        <taxon>Fungi</taxon>
        <taxon>Fungi incertae sedis</taxon>
        <taxon>Zoopagomycota</taxon>
        <taxon>Kickxellomycotina</taxon>
        <taxon>Dimargaritomycetes</taxon>
        <taxon>Dimargaritales</taxon>
        <taxon>Dimargaritaceae</taxon>
        <taxon>Dispira</taxon>
    </lineage>
</organism>
<accession>A0A9W8AQJ1</accession>